<evidence type="ECO:0000313" key="2">
    <source>
        <dbReference type="EMBL" id="WKN35214.1"/>
    </source>
</evidence>
<feature type="transmembrane region" description="Helical" evidence="1">
    <location>
        <begin position="67"/>
        <end position="85"/>
    </location>
</feature>
<dbReference type="PANTHER" id="PTHR33428">
    <property type="entry name" value="CHLOROPHYLLASE-2, CHLOROPLASTIC"/>
    <property type="match status" value="1"/>
</dbReference>
<dbReference type="EMBL" id="CP120682">
    <property type="protein sequence ID" value="WKN35214.1"/>
    <property type="molecule type" value="Genomic_DNA"/>
</dbReference>
<dbReference type="PANTHER" id="PTHR33428:SF14">
    <property type="entry name" value="CARBOXYLESTERASE TYPE B DOMAIN-CONTAINING PROTEIN"/>
    <property type="match status" value="1"/>
</dbReference>
<sequence length="746" mass="83860">MLNLFRRSPLLPVLIVLSVVLAGIAGYHYLTGWPPLLMMLVGMVLGLVAHLLFYLLFLLLGKGANQLSLAFNAAILSTVATFWLIKSNAFRWPDQVFYAAALLSIVCAILLYYCVKKLTARQYVWWAWAGVVLVVGVVATGLYWLQQEGSDPYAEKLPPPFAEATVSTLSEQGLNNPASSGSYTVQAFTYGSGTDEKREEYADGVTYQTPTVDASRLLPEWKGKAKKWRERFWGFGVKEFPLNGRAYMPEGEGAFPLVLVVHGNHSMIDYSDDGYGYLGELLASRGFITVSVDENFINSHWSGDFRGREMPVRGWLLLKHLEQWQTWNISADHPLAGKVDMENIMLMGHSRGGEAVSIAAAFDKLPYYPDDAQETFNFNFNIKGVVAIAPTDYRYHRQITLKDVNFLSLQGSYDADESSFWGMRAYRRLSFADSNDGFKAGVYFHQANHGQFNSTWGRADFGGPMSWLLNTQPMMSGEEQREAAKVFISAFAEATLHNNREYLPLFKNSTRGRNWLPAQYYLTHFRDANTETLVNFEEDIDLATAGKNFTVQTQNLKIWREETLRSRDDGSQENNALVLGWDYGDSLKLDSLASYNIVLSDTFSLPVDTTGSMLITLAAGDFKELIQGGDQSEEKEEDEKPREEPALDASIVLTDKSGNAARLTISEVKQIAPRLKTRFTKLASLDKEMIGAEWEVQPETFHLPLTNFQVNNPDFDINQLRKITLLLDQTPYGVLLIDDIGFDVMH</sequence>
<proteinExistence type="predicted"/>
<gene>
    <name evidence="2" type="ORF">K4G66_22815</name>
</gene>
<feature type="transmembrane region" description="Helical" evidence="1">
    <location>
        <begin position="36"/>
        <end position="60"/>
    </location>
</feature>
<evidence type="ECO:0000256" key="1">
    <source>
        <dbReference type="SAM" id="Phobius"/>
    </source>
</evidence>
<dbReference type="Gene3D" id="3.40.50.1820">
    <property type="entry name" value="alpha/beta hydrolase"/>
    <property type="match status" value="1"/>
</dbReference>
<dbReference type="AlphaFoldDB" id="A0AA49JF84"/>
<keyword evidence="1" id="KW-1133">Transmembrane helix</keyword>
<organism evidence="2">
    <name type="scientific">Roseihalotalea indica</name>
    <dbReference type="NCBI Taxonomy" id="2867963"/>
    <lineage>
        <taxon>Bacteria</taxon>
        <taxon>Pseudomonadati</taxon>
        <taxon>Bacteroidota</taxon>
        <taxon>Cytophagia</taxon>
        <taxon>Cytophagales</taxon>
        <taxon>Catalimonadaceae</taxon>
        <taxon>Roseihalotalea</taxon>
    </lineage>
</organism>
<name>A0AA49JF84_9BACT</name>
<dbReference type="InterPro" id="IPR029058">
    <property type="entry name" value="AB_hydrolase_fold"/>
</dbReference>
<protein>
    <submittedName>
        <fullName evidence="2">Uncharacterized protein</fullName>
    </submittedName>
</protein>
<feature type="transmembrane region" description="Helical" evidence="1">
    <location>
        <begin position="12"/>
        <end position="30"/>
    </location>
</feature>
<accession>A0AA49JF84</accession>
<feature type="transmembrane region" description="Helical" evidence="1">
    <location>
        <begin position="97"/>
        <end position="115"/>
    </location>
</feature>
<dbReference type="SUPFAM" id="SSF53474">
    <property type="entry name" value="alpha/beta-Hydrolases"/>
    <property type="match status" value="1"/>
</dbReference>
<feature type="transmembrane region" description="Helical" evidence="1">
    <location>
        <begin position="124"/>
        <end position="145"/>
    </location>
</feature>
<keyword evidence="1" id="KW-0812">Transmembrane</keyword>
<keyword evidence="1" id="KW-0472">Membrane</keyword>
<reference evidence="2" key="1">
    <citation type="journal article" date="2023" name="Comput. Struct. Biotechnol. J.">
        <title>Discovery of a novel marine Bacteroidetes with a rich repertoire of carbohydrate-active enzymes.</title>
        <authorList>
            <person name="Chen B."/>
            <person name="Liu G."/>
            <person name="Chen Q."/>
            <person name="Wang H."/>
            <person name="Liu L."/>
            <person name="Tang K."/>
        </authorList>
    </citation>
    <scope>NUCLEOTIDE SEQUENCE</scope>
    <source>
        <strain evidence="2">TK19036</strain>
    </source>
</reference>
<reference evidence="2" key="2">
    <citation type="journal article" date="2024" name="Antonie Van Leeuwenhoek">
        <title>Roseihalotalea indica gen. nov., sp. nov., a halophilic Bacteroidetes from mesopelagic Southwest Indian Ocean with higher carbohydrate metabolic potential.</title>
        <authorList>
            <person name="Chen B."/>
            <person name="Zhang M."/>
            <person name="Lin D."/>
            <person name="Ye J."/>
            <person name="Tang K."/>
        </authorList>
    </citation>
    <scope>NUCLEOTIDE SEQUENCE</scope>
    <source>
        <strain evidence="2">TK19036</strain>
    </source>
</reference>